<accession>A0A8S0Q756</accession>
<dbReference type="SMART" id="SM00184">
    <property type="entry name" value="RING"/>
    <property type="match status" value="1"/>
</dbReference>
<evidence type="ECO:0000256" key="4">
    <source>
        <dbReference type="PROSITE-ProRule" id="PRU00175"/>
    </source>
</evidence>
<keyword evidence="7" id="KW-1185">Reference proteome</keyword>
<gene>
    <name evidence="6" type="ORF">OLEA9_A079287</name>
</gene>
<keyword evidence="1" id="KW-0479">Metal-binding</keyword>
<dbReference type="Gramene" id="OE9A079287T1">
    <property type="protein sequence ID" value="OE9A079287C1"/>
    <property type="gene ID" value="OE9A079287"/>
</dbReference>
<dbReference type="PROSITE" id="PS50089">
    <property type="entry name" value="ZF_RING_2"/>
    <property type="match status" value="1"/>
</dbReference>
<dbReference type="AlphaFoldDB" id="A0A8S0Q756"/>
<dbReference type="EMBL" id="CACTIH010000962">
    <property type="protein sequence ID" value="CAA2962420.1"/>
    <property type="molecule type" value="Genomic_DNA"/>
</dbReference>
<keyword evidence="2 4" id="KW-0863">Zinc-finger</keyword>
<feature type="non-terminal residue" evidence="6">
    <location>
        <position position="132"/>
    </location>
</feature>
<proteinExistence type="predicted"/>
<protein>
    <submittedName>
        <fullName evidence="6">DNA repair and recombination RAD5B, partial</fullName>
    </submittedName>
</protein>
<organism evidence="6 7">
    <name type="scientific">Olea europaea subsp. europaea</name>
    <dbReference type="NCBI Taxonomy" id="158383"/>
    <lineage>
        <taxon>Eukaryota</taxon>
        <taxon>Viridiplantae</taxon>
        <taxon>Streptophyta</taxon>
        <taxon>Embryophyta</taxon>
        <taxon>Tracheophyta</taxon>
        <taxon>Spermatophyta</taxon>
        <taxon>Magnoliopsida</taxon>
        <taxon>eudicotyledons</taxon>
        <taxon>Gunneridae</taxon>
        <taxon>Pentapetalae</taxon>
        <taxon>asterids</taxon>
        <taxon>lamiids</taxon>
        <taxon>Lamiales</taxon>
        <taxon>Oleaceae</taxon>
        <taxon>Oleeae</taxon>
        <taxon>Olea</taxon>
    </lineage>
</organism>
<evidence type="ECO:0000313" key="7">
    <source>
        <dbReference type="Proteomes" id="UP000594638"/>
    </source>
</evidence>
<dbReference type="PANTHER" id="PTHR23041:SF78">
    <property type="entry name" value="E3 UBIQUITIN-PROTEIN LIGASE RNF4"/>
    <property type="match status" value="1"/>
</dbReference>
<dbReference type="PANTHER" id="PTHR23041">
    <property type="entry name" value="RING FINGER DOMAIN-CONTAINING"/>
    <property type="match status" value="1"/>
</dbReference>
<keyword evidence="3" id="KW-0862">Zinc</keyword>
<comment type="caution">
    <text evidence="6">The sequence shown here is derived from an EMBL/GenBank/DDBJ whole genome shotgun (WGS) entry which is preliminary data.</text>
</comment>
<evidence type="ECO:0000256" key="1">
    <source>
        <dbReference type="ARBA" id="ARBA00022723"/>
    </source>
</evidence>
<dbReference type="Gene3D" id="3.30.40.10">
    <property type="entry name" value="Zinc/RING finger domain, C3HC4 (zinc finger)"/>
    <property type="match status" value="1"/>
</dbReference>
<dbReference type="PROSITE" id="PS00518">
    <property type="entry name" value="ZF_RING_1"/>
    <property type="match status" value="1"/>
</dbReference>
<dbReference type="InterPro" id="IPR013083">
    <property type="entry name" value="Znf_RING/FYVE/PHD"/>
</dbReference>
<dbReference type="GO" id="GO:0008270">
    <property type="term" value="F:zinc ion binding"/>
    <property type="evidence" value="ECO:0007669"/>
    <property type="project" value="UniProtKB-KW"/>
</dbReference>
<sequence>MARCGGHEGEPVVPRVEAAASAQVLECSICYDAPPMIPVQLDCGHVYCRGCIQRWFRFKHKCPMCRTRFELEGWRYLDPVDGPGLWPFEKILYGEGRGRGRVYGILWCDGSITVEPKLNIPRQARDAFEDAE</sequence>
<name>A0A8S0Q756_OLEEU</name>
<dbReference type="OrthoDB" id="552903at2759"/>
<evidence type="ECO:0000256" key="2">
    <source>
        <dbReference type="ARBA" id="ARBA00022771"/>
    </source>
</evidence>
<evidence type="ECO:0000256" key="3">
    <source>
        <dbReference type="ARBA" id="ARBA00022833"/>
    </source>
</evidence>
<feature type="domain" description="RING-type" evidence="5">
    <location>
        <begin position="27"/>
        <end position="66"/>
    </location>
</feature>
<dbReference type="InterPro" id="IPR001841">
    <property type="entry name" value="Znf_RING"/>
</dbReference>
<reference evidence="6 7" key="1">
    <citation type="submission" date="2019-12" db="EMBL/GenBank/DDBJ databases">
        <authorList>
            <person name="Alioto T."/>
            <person name="Alioto T."/>
            <person name="Gomez Garrido J."/>
        </authorList>
    </citation>
    <scope>NUCLEOTIDE SEQUENCE [LARGE SCALE GENOMIC DNA]</scope>
</reference>
<evidence type="ECO:0000313" key="6">
    <source>
        <dbReference type="EMBL" id="CAA2962420.1"/>
    </source>
</evidence>
<dbReference type="Proteomes" id="UP000594638">
    <property type="component" value="Unassembled WGS sequence"/>
</dbReference>
<dbReference type="Pfam" id="PF13639">
    <property type="entry name" value="zf-RING_2"/>
    <property type="match status" value="1"/>
</dbReference>
<evidence type="ECO:0000259" key="5">
    <source>
        <dbReference type="PROSITE" id="PS50089"/>
    </source>
</evidence>
<dbReference type="SUPFAM" id="SSF57850">
    <property type="entry name" value="RING/U-box"/>
    <property type="match status" value="1"/>
</dbReference>
<dbReference type="InterPro" id="IPR047134">
    <property type="entry name" value="RNF4"/>
</dbReference>
<dbReference type="InterPro" id="IPR017907">
    <property type="entry name" value="Znf_RING_CS"/>
</dbReference>